<keyword evidence="1" id="KW-0812">Transmembrane</keyword>
<feature type="transmembrane region" description="Helical" evidence="1">
    <location>
        <begin position="131"/>
        <end position="152"/>
    </location>
</feature>
<evidence type="ECO:0000313" key="2">
    <source>
        <dbReference type="EMBL" id="OGK73319.1"/>
    </source>
</evidence>
<feature type="transmembrane region" description="Helical" evidence="1">
    <location>
        <begin position="6"/>
        <end position="24"/>
    </location>
</feature>
<dbReference type="AlphaFoldDB" id="A0A1F7KZL6"/>
<accession>A0A1F7KZL6</accession>
<keyword evidence="1" id="KW-1133">Transmembrane helix</keyword>
<keyword evidence="1" id="KW-0472">Membrane</keyword>
<evidence type="ECO:0000256" key="1">
    <source>
        <dbReference type="SAM" id="Phobius"/>
    </source>
</evidence>
<dbReference type="Proteomes" id="UP000177050">
    <property type="component" value="Unassembled WGS sequence"/>
</dbReference>
<comment type="caution">
    <text evidence="2">The sequence shown here is derived from an EMBL/GenBank/DDBJ whole genome shotgun (WGS) entry which is preliminary data.</text>
</comment>
<proteinExistence type="predicted"/>
<protein>
    <submittedName>
        <fullName evidence="2">Uncharacterized protein</fullName>
    </submittedName>
</protein>
<feature type="transmembrane region" description="Helical" evidence="1">
    <location>
        <begin position="62"/>
        <end position="78"/>
    </location>
</feature>
<evidence type="ECO:0000313" key="3">
    <source>
        <dbReference type="Proteomes" id="UP000177050"/>
    </source>
</evidence>
<sequence>MFVPPVYAQCPVCVVTVGGGLLIAKKLGIDDLLVSIWLSGLNTALAFWFASSMKHKLLKSGLGWAIGFFILTIGYLVYSKQLGHQGNTFLGIDKIVVGMTVGFIISLFAIFVDKLIRKKNNGKVLFYYQKVIIPIITFIITTGIFALLIKIYSR</sequence>
<organism evidence="2 3">
    <name type="scientific">Candidatus Roizmanbacteria bacterium RIFOXYD1_FULL_38_12</name>
    <dbReference type="NCBI Taxonomy" id="1802093"/>
    <lineage>
        <taxon>Bacteria</taxon>
        <taxon>Candidatus Roizmaniibacteriota</taxon>
    </lineage>
</organism>
<feature type="transmembrane region" description="Helical" evidence="1">
    <location>
        <begin position="31"/>
        <end position="50"/>
    </location>
</feature>
<feature type="transmembrane region" description="Helical" evidence="1">
    <location>
        <begin position="90"/>
        <end position="111"/>
    </location>
</feature>
<dbReference type="EMBL" id="MGBR01000001">
    <property type="protein sequence ID" value="OGK73319.1"/>
    <property type="molecule type" value="Genomic_DNA"/>
</dbReference>
<name>A0A1F7KZL6_9BACT</name>
<gene>
    <name evidence="2" type="ORF">A3K52_00805</name>
</gene>
<reference evidence="2 3" key="1">
    <citation type="journal article" date="2016" name="Nat. Commun.">
        <title>Thousands of microbial genomes shed light on interconnected biogeochemical processes in an aquifer system.</title>
        <authorList>
            <person name="Anantharaman K."/>
            <person name="Brown C.T."/>
            <person name="Hug L.A."/>
            <person name="Sharon I."/>
            <person name="Castelle C.J."/>
            <person name="Probst A.J."/>
            <person name="Thomas B.C."/>
            <person name="Singh A."/>
            <person name="Wilkins M.J."/>
            <person name="Karaoz U."/>
            <person name="Brodie E.L."/>
            <person name="Williams K.H."/>
            <person name="Hubbard S.S."/>
            <person name="Banfield J.F."/>
        </authorList>
    </citation>
    <scope>NUCLEOTIDE SEQUENCE [LARGE SCALE GENOMIC DNA]</scope>
</reference>